<evidence type="ECO:0000313" key="1">
    <source>
        <dbReference type="EMBL" id="KRL12936.1"/>
    </source>
</evidence>
<accession>A0A0R1N988</accession>
<organism evidence="1 2">
    <name type="scientific">Schleiferilactobacillus perolens DSM 12744</name>
    <dbReference type="NCBI Taxonomy" id="1423792"/>
    <lineage>
        <taxon>Bacteria</taxon>
        <taxon>Bacillati</taxon>
        <taxon>Bacillota</taxon>
        <taxon>Bacilli</taxon>
        <taxon>Lactobacillales</taxon>
        <taxon>Lactobacillaceae</taxon>
        <taxon>Schleiferilactobacillus</taxon>
    </lineage>
</organism>
<reference evidence="1 2" key="1">
    <citation type="journal article" date="2015" name="Genome Announc.">
        <title>Expanding the biotechnology potential of lactobacilli through comparative genomics of 213 strains and associated genera.</title>
        <authorList>
            <person name="Sun Z."/>
            <person name="Harris H.M."/>
            <person name="McCann A."/>
            <person name="Guo C."/>
            <person name="Argimon S."/>
            <person name="Zhang W."/>
            <person name="Yang X."/>
            <person name="Jeffery I.B."/>
            <person name="Cooney J.C."/>
            <person name="Kagawa T.F."/>
            <person name="Liu W."/>
            <person name="Song Y."/>
            <person name="Salvetti E."/>
            <person name="Wrobel A."/>
            <person name="Rasinkangas P."/>
            <person name="Parkhill J."/>
            <person name="Rea M.C."/>
            <person name="O'Sullivan O."/>
            <person name="Ritari J."/>
            <person name="Douillard F.P."/>
            <person name="Paul Ross R."/>
            <person name="Yang R."/>
            <person name="Briner A.E."/>
            <person name="Felis G.E."/>
            <person name="de Vos W.M."/>
            <person name="Barrangou R."/>
            <person name="Klaenhammer T.R."/>
            <person name="Caufield P.W."/>
            <person name="Cui Y."/>
            <person name="Zhang H."/>
            <person name="O'Toole P.W."/>
        </authorList>
    </citation>
    <scope>NUCLEOTIDE SEQUENCE [LARGE SCALE GENOMIC DNA]</scope>
    <source>
        <strain evidence="1 2">DSM 12744</strain>
    </source>
</reference>
<dbReference type="PATRIC" id="fig|1423792.3.peg.2524"/>
<dbReference type="EMBL" id="AZEC01000005">
    <property type="protein sequence ID" value="KRL12936.1"/>
    <property type="molecule type" value="Genomic_DNA"/>
</dbReference>
<dbReference type="OrthoDB" id="2299931at2"/>
<name>A0A0R1N988_9LACO</name>
<dbReference type="Proteomes" id="UP000051330">
    <property type="component" value="Unassembled WGS sequence"/>
</dbReference>
<dbReference type="STRING" id="1423792.FD09_GL002476"/>
<gene>
    <name evidence="1" type="ORF">FD09_GL002476</name>
</gene>
<proteinExistence type="predicted"/>
<dbReference type="AlphaFoldDB" id="A0A0R1N988"/>
<comment type="caution">
    <text evidence="1">The sequence shown here is derived from an EMBL/GenBank/DDBJ whole genome shotgun (WGS) entry which is preliminary data.</text>
</comment>
<sequence>MENKQSVFTTFKSHMTHQMQQWFTLPESLPAKMPTSQVSIFLQQSSERHYQVTLTFDAPPTLLTATGFVTPHGAQWLFTSDDRRLYRLFTANQVYSLQRAASAPRLQEAD</sequence>
<evidence type="ECO:0000313" key="2">
    <source>
        <dbReference type="Proteomes" id="UP000051330"/>
    </source>
</evidence>
<keyword evidence="2" id="KW-1185">Reference proteome</keyword>
<dbReference type="RefSeq" id="WP_057819804.1">
    <property type="nucleotide sequence ID" value="NZ_AZEC01000005.1"/>
</dbReference>
<protein>
    <submittedName>
        <fullName evidence="1">Uncharacterized protein</fullName>
    </submittedName>
</protein>